<evidence type="ECO:0000256" key="6">
    <source>
        <dbReference type="ARBA" id="ARBA00022989"/>
    </source>
</evidence>
<feature type="transmembrane region" description="Helical" evidence="9">
    <location>
        <begin position="25"/>
        <end position="48"/>
    </location>
</feature>
<protein>
    <recommendedName>
        <fullName evidence="11">Arsenical-resistance protein ACR3</fullName>
    </recommendedName>
</protein>
<feature type="transmembrane region" description="Helical" evidence="9">
    <location>
        <begin position="267"/>
        <end position="287"/>
    </location>
</feature>
<feature type="transmembrane region" description="Helical" evidence="9">
    <location>
        <begin position="164"/>
        <end position="182"/>
    </location>
</feature>
<proteinExistence type="inferred from homology"/>
<feature type="transmembrane region" description="Helical" evidence="9">
    <location>
        <begin position="293"/>
        <end position="315"/>
    </location>
</feature>
<evidence type="ECO:0000256" key="9">
    <source>
        <dbReference type="SAM" id="Phobius"/>
    </source>
</evidence>
<sequence length="365" mass="39274">MATGSLIGYFAPASGVELKKAELYGISIPIAVLLWVMIFPMLLQIDFVAFMSAAKNPGPIILTTTVNFGIQPFLMYVIAMVFFRYIYASIIPSDLANEYLAGCILLGGAPCTAMVFVWSLLVGGNAGYTLMQVAVNDVLVLVLYLPTMLLLLNASSIPIPYETIALSVVLFIVAPLILSIIVRQLSLKNGGQDRLNKTIETFKPVTTAGLLATLVLIFIYQGRTIGNKPLHILLIAVPQTIQTIAIFALTYFLGFSVCMDSKILAPAALISTSNFFELAVAIAISVYGADSGASLATVVGVLVEVPTMLVLVRVCKYLEPWTKQRGLDCDSKCKSLRDFATCKQCAAPAEPVETPGSVLELVEKC</sequence>
<dbReference type="GO" id="GO:0015297">
    <property type="term" value="F:antiporter activity"/>
    <property type="evidence" value="ECO:0007669"/>
    <property type="project" value="UniProtKB-UniRule"/>
</dbReference>
<keyword evidence="5 8" id="KW-0812">Transmembrane</keyword>
<evidence type="ECO:0000256" key="7">
    <source>
        <dbReference type="ARBA" id="ARBA00023136"/>
    </source>
</evidence>
<feature type="transmembrane region" description="Helical" evidence="9">
    <location>
        <begin position="60"/>
        <end position="87"/>
    </location>
</feature>
<dbReference type="GO" id="GO:0015105">
    <property type="term" value="F:arsenite transmembrane transporter activity"/>
    <property type="evidence" value="ECO:0007669"/>
    <property type="project" value="TreeGrafter"/>
</dbReference>
<evidence type="ECO:0008006" key="11">
    <source>
        <dbReference type="Google" id="ProtNLM"/>
    </source>
</evidence>
<evidence type="ECO:0000256" key="2">
    <source>
        <dbReference type="ARBA" id="ARBA00010110"/>
    </source>
</evidence>
<dbReference type="GO" id="GO:0015104">
    <property type="term" value="F:antimonite transmembrane transporter activity"/>
    <property type="evidence" value="ECO:0007669"/>
    <property type="project" value="TreeGrafter"/>
</dbReference>
<dbReference type="Pfam" id="PF01758">
    <property type="entry name" value="SBF"/>
    <property type="match status" value="1"/>
</dbReference>
<evidence type="ECO:0000256" key="1">
    <source>
        <dbReference type="ARBA" id="ARBA00004651"/>
    </source>
</evidence>
<comment type="similarity">
    <text evidence="2 8">Belongs to the arsenical resistance-3 (ACR3) (TC 2.A.59) family.</text>
</comment>
<dbReference type="Gene3D" id="1.20.1530.20">
    <property type="match status" value="1"/>
</dbReference>
<dbReference type="PANTHER" id="PTHR43057">
    <property type="entry name" value="ARSENITE EFFLUX TRANSPORTER"/>
    <property type="match status" value="1"/>
</dbReference>
<feature type="transmembrane region" description="Helical" evidence="9">
    <location>
        <begin position="202"/>
        <end position="220"/>
    </location>
</feature>
<evidence type="ECO:0000256" key="8">
    <source>
        <dbReference type="PIRNR" id="PIRNR005508"/>
    </source>
</evidence>
<evidence type="ECO:0000313" key="10">
    <source>
        <dbReference type="EMBL" id="CAE0297939.1"/>
    </source>
</evidence>
<reference evidence="10" key="1">
    <citation type="submission" date="2021-01" db="EMBL/GenBank/DDBJ databases">
        <authorList>
            <person name="Corre E."/>
            <person name="Pelletier E."/>
            <person name="Niang G."/>
            <person name="Scheremetjew M."/>
            <person name="Finn R."/>
            <person name="Kale V."/>
            <person name="Holt S."/>
            <person name="Cochrane G."/>
            <person name="Meng A."/>
            <person name="Brown T."/>
            <person name="Cohen L."/>
        </authorList>
    </citation>
    <scope>NUCLEOTIDE SEQUENCE</scope>
    <source>
        <strain evidence="10">CCAP 955/1</strain>
    </source>
</reference>
<dbReference type="AlphaFoldDB" id="A0A7S3HLM8"/>
<feature type="transmembrane region" description="Helical" evidence="9">
    <location>
        <begin position="232"/>
        <end position="255"/>
    </location>
</feature>
<dbReference type="GO" id="GO:0005886">
    <property type="term" value="C:plasma membrane"/>
    <property type="evidence" value="ECO:0007669"/>
    <property type="project" value="UniProtKB-SubCell"/>
</dbReference>
<evidence type="ECO:0000256" key="5">
    <source>
        <dbReference type="ARBA" id="ARBA00022692"/>
    </source>
</evidence>
<dbReference type="EMBL" id="HBIC01052330">
    <property type="protein sequence ID" value="CAE0297939.1"/>
    <property type="molecule type" value="Transcribed_RNA"/>
</dbReference>
<feature type="transmembrane region" description="Helical" evidence="9">
    <location>
        <begin position="99"/>
        <end position="121"/>
    </location>
</feature>
<keyword evidence="4 8" id="KW-1003">Cell membrane</keyword>
<keyword evidence="7 8" id="KW-0472">Membrane</keyword>
<accession>A0A7S3HLM8</accession>
<evidence type="ECO:0000256" key="3">
    <source>
        <dbReference type="ARBA" id="ARBA00022448"/>
    </source>
</evidence>
<organism evidence="10">
    <name type="scientific">Spumella elongata</name>
    <dbReference type="NCBI Taxonomy" id="89044"/>
    <lineage>
        <taxon>Eukaryota</taxon>
        <taxon>Sar</taxon>
        <taxon>Stramenopiles</taxon>
        <taxon>Ochrophyta</taxon>
        <taxon>Chrysophyceae</taxon>
        <taxon>Chromulinales</taxon>
        <taxon>Chromulinaceae</taxon>
        <taxon>Spumella</taxon>
    </lineage>
</organism>
<gene>
    <name evidence="10" type="ORF">SELO1098_LOCUS26793</name>
</gene>
<keyword evidence="3 8" id="KW-0813">Transport</keyword>
<dbReference type="InterPro" id="IPR038770">
    <property type="entry name" value="Na+/solute_symporter_sf"/>
</dbReference>
<evidence type="ECO:0000256" key="4">
    <source>
        <dbReference type="ARBA" id="ARBA00022475"/>
    </source>
</evidence>
<dbReference type="InterPro" id="IPR004706">
    <property type="entry name" value="Arsenical-R_Acr3"/>
</dbReference>
<keyword evidence="6 8" id="KW-1133">Transmembrane helix</keyword>
<name>A0A7S3HLM8_9STRA</name>
<dbReference type="InterPro" id="IPR002657">
    <property type="entry name" value="BilAc:Na_symport/Acr3"/>
</dbReference>
<dbReference type="NCBIfam" id="TIGR00832">
    <property type="entry name" value="acr3"/>
    <property type="match status" value="1"/>
</dbReference>
<dbReference type="PANTHER" id="PTHR43057:SF1">
    <property type="entry name" value="ARSENICAL-RESISTANCE PROTEIN 3"/>
    <property type="match status" value="1"/>
</dbReference>
<dbReference type="PIRSF" id="PIRSF005508">
    <property type="entry name" value="Acr3"/>
    <property type="match status" value="1"/>
</dbReference>
<comment type="subcellular location">
    <subcellularLocation>
        <location evidence="1 8">Cell membrane</location>
        <topology evidence="1 8">Multi-pass membrane protein</topology>
    </subcellularLocation>
</comment>
<feature type="transmembrane region" description="Helical" evidence="9">
    <location>
        <begin position="133"/>
        <end position="152"/>
    </location>
</feature>